<dbReference type="GeneID" id="98162545"/>
<evidence type="ECO:0000259" key="1">
    <source>
        <dbReference type="Pfam" id="PF05899"/>
    </source>
</evidence>
<dbReference type="Gene3D" id="2.60.120.10">
    <property type="entry name" value="Jelly Rolls"/>
    <property type="match status" value="1"/>
</dbReference>
<keyword evidence="3" id="KW-1185">Reference proteome</keyword>
<sequence>MVFQVRRKTELFKVPNFGGIPNVYFADILGTDPSASTTSNKITSTSQTTHEASIKNPIVGSWFRMEAGPDATPPTYEYDEVGVVIEGEITLCDETGQTTTVRPGDVFFFPRGSTITFSSASYGAAWKCAGRIGEVAKL</sequence>
<dbReference type="Proteomes" id="UP001610444">
    <property type="component" value="Unassembled WGS sequence"/>
</dbReference>
<dbReference type="RefSeq" id="XP_070892453.1">
    <property type="nucleotide sequence ID" value="XM_071047381.1"/>
</dbReference>
<dbReference type="SUPFAM" id="SSF51182">
    <property type="entry name" value="RmlC-like cupins"/>
    <property type="match status" value="1"/>
</dbReference>
<dbReference type="InterPro" id="IPR014710">
    <property type="entry name" value="RmlC-like_jellyroll"/>
</dbReference>
<gene>
    <name evidence="2" type="ORF">BJX68DRAFT_273180</name>
</gene>
<evidence type="ECO:0000313" key="2">
    <source>
        <dbReference type="EMBL" id="KAL2837223.1"/>
    </source>
</evidence>
<proteinExistence type="predicted"/>
<organism evidence="2 3">
    <name type="scientific">Aspergillus pseudodeflectus</name>
    <dbReference type="NCBI Taxonomy" id="176178"/>
    <lineage>
        <taxon>Eukaryota</taxon>
        <taxon>Fungi</taxon>
        <taxon>Dikarya</taxon>
        <taxon>Ascomycota</taxon>
        <taxon>Pezizomycotina</taxon>
        <taxon>Eurotiomycetes</taxon>
        <taxon>Eurotiomycetidae</taxon>
        <taxon>Eurotiales</taxon>
        <taxon>Aspergillaceae</taxon>
        <taxon>Aspergillus</taxon>
        <taxon>Aspergillus subgen. Nidulantes</taxon>
    </lineage>
</organism>
<evidence type="ECO:0000313" key="3">
    <source>
        <dbReference type="Proteomes" id="UP001610444"/>
    </source>
</evidence>
<dbReference type="EMBL" id="JBFXLR010000101">
    <property type="protein sequence ID" value="KAL2837223.1"/>
    <property type="molecule type" value="Genomic_DNA"/>
</dbReference>
<dbReference type="InterPro" id="IPR008579">
    <property type="entry name" value="UGlyAH_Cupin_dom"/>
</dbReference>
<dbReference type="InterPro" id="IPR011051">
    <property type="entry name" value="RmlC_Cupin_sf"/>
</dbReference>
<accession>A0ABR4JE26</accession>
<feature type="domain" description="(S)-ureidoglycine aminohydrolase cupin" evidence="1">
    <location>
        <begin position="60"/>
        <end position="116"/>
    </location>
</feature>
<dbReference type="PANTHER" id="PTHR36169">
    <property type="entry name" value="ETHANOLAMINE UTILIZATION PROTEIN EUTQ"/>
    <property type="match status" value="1"/>
</dbReference>
<protein>
    <recommendedName>
        <fullName evidence="1">(S)-ureidoglycine aminohydrolase cupin domain-containing protein</fullName>
    </recommendedName>
</protein>
<name>A0ABR4JE26_9EURO</name>
<dbReference type="PANTHER" id="PTHR36169:SF1">
    <property type="entry name" value="ACETATE KINASE EUTQ"/>
    <property type="match status" value="1"/>
</dbReference>
<dbReference type="Pfam" id="PF05899">
    <property type="entry name" value="Cupin_3"/>
    <property type="match status" value="1"/>
</dbReference>
<reference evidence="2 3" key="1">
    <citation type="submission" date="2024-07" db="EMBL/GenBank/DDBJ databases">
        <title>Section-level genome sequencing and comparative genomics of Aspergillus sections Usti and Cavernicolus.</title>
        <authorList>
            <consortium name="Lawrence Berkeley National Laboratory"/>
            <person name="Nybo J.L."/>
            <person name="Vesth T.C."/>
            <person name="Theobald S."/>
            <person name="Frisvad J.C."/>
            <person name="Larsen T.O."/>
            <person name="Kjaerboelling I."/>
            <person name="Rothschild-Mancinelli K."/>
            <person name="Lyhne E.K."/>
            <person name="Kogle M.E."/>
            <person name="Barry K."/>
            <person name="Clum A."/>
            <person name="Na H."/>
            <person name="Ledsgaard L."/>
            <person name="Lin J."/>
            <person name="Lipzen A."/>
            <person name="Kuo A."/>
            <person name="Riley R."/>
            <person name="Mondo S."/>
            <person name="LaButti K."/>
            <person name="Haridas S."/>
            <person name="Pangalinan J."/>
            <person name="Salamov A.A."/>
            <person name="Simmons B.A."/>
            <person name="Magnuson J.K."/>
            <person name="Chen J."/>
            <person name="Drula E."/>
            <person name="Henrissat B."/>
            <person name="Wiebenga A."/>
            <person name="Lubbers R.J."/>
            <person name="Gomes A.C."/>
            <person name="Macurrencykelacurrency M.R."/>
            <person name="Stajich J."/>
            <person name="Grigoriev I.V."/>
            <person name="Mortensen U.H."/>
            <person name="De vries R.P."/>
            <person name="Baker S.E."/>
            <person name="Andersen M.R."/>
        </authorList>
    </citation>
    <scope>NUCLEOTIDE SEQUENCE [LARGE SCALE GENOMIC DNA]</scope>
    <source>
        <strain evidence="2 3">CBS 756.74</strain>
    </source>
</reference>
<comment type="caution">
    <text evidence="2">The sequence shown here is derived from an EMBL/GenBank/DDBJ whole genome shotgun (WGS) entry which is preliminary data.</text>
</comment>
<dbReference type="InterPro" id="IPR010424">
    <property type="entry name" value="EutQ"/>
</dbReference>